<keyword evidence="2" id="KW-1133">Transmembrane helix</keyword>
<feature type="transmembrane region" description="Helical" evidence="2">
    <location>
        <begin position="512"/>
        <end position="538"/>
    </location>
</feature>
<evidence type="ECO:0000256" key="2">
    <source>
        <dbReference type="SAM" id="Phobius"/>
    </source>
</evidence>
<evidence type="ECO:0000313" key="4">
    <source>
        <dbReference type="Proteomes" id="UP000199377"/>
    </source>
</evidence>
<keyword evidence="2" id="KW-0472">Membrane</keyword>
<dbReference type="EMBL" id="FOQH01000006">
    <property type="protein sequence ID" value="SFI42532.1"/>
    <property type="molecule type" value="Genomic_DNA"/>
</dbReference>
<organism evidence="3 4">
    <name type="scientific">Albimonas pacifica</name>
    <dbReference type="NCBI Taxonomy" id="1114924"/>
    <lineage>
        <taxon>Bacteria</taxon>
        <taxon>Pseudomonadati</taxon>
        <taxon>Pseudomonadota</taxon>
        <taxon>Alphaproteobacteria</taxon>
        <taxon>Rhodobacterales</taxon>
        <taxon>Paracoccaceae</taxon>
        <taxon>Albimonas</taxon>
    </lineage>
</organism>
<protein>
    <submittedName>
        <fullName evidence="3">Uncharacterized protein</fullName>
    </submittedName>
</protein>
<gene>
    <name evidence="3" type="ORF">SAMN05216258_106322</name>
</gene>
<dbReference type="AlphaFoldDB" id="A0A1I3I3P3"/>
<sequence length="551" mass="60862">MSRAEAPAARREAREARRVARASGRAARRARAAERPPAPPHSVVLRPLGGADQTLIVDVAEADFLPALLADLGAEDWRDRLAARRSTRRGRADGVMELSQPLHRRFHLVLLEAVCREPGFPRVDPDKLAGMGLVLRRETRNGPRGWMRERGQGRGWLPLAGTEALDPDPAAAAALVPDGAPRATRALERALAERRGTAPRLTEEIAPLFVAPPEICAARRRTILYGLVPVTSAETTAAPPPLENLSTAENRRLTDHFSPFLKKRAARRLPRRGQALDPAWRPLDLSDAEGDDRTLFRFAQLLRQLSTELGAFGEGEAAGRLRARLDRLRLPMRLDDDGEATETMGAAEYCAQAVEILVGEAPNPSGLTMPWRWPEITQAEEDALLSLARACLSERFAEVAPEQPKFDDDAARYRVRAFCRVTGHEDCPPKLVWSAESEPFRIRPWWDSDAPPTRISLPDVAQARQVKPGVAFAMPPALANLLQADMKKLKDGEKSGGGGMEIGWLCCFSIPIITICAFIVLNIFLSLFNIIFQWLLWIRICLPFPKPRSGG</sequence>
<proteinExistence type="predicted"/>
<keyword evidence="2" id="KW-0812">Transmembrane</keyword>
<name>A0A1I3I3P3_9RHOB</name>
<dbReference type="RefSeq" id="WP_092860784.1">
    <property type="nucleotide sequence ID" value="NZ_FOQH01000006.1"/>
</dbReference>
<dbReference type="STRING" id="1114924.SAMN05216258_106322"/>
<accession>A0A1I3I3P3</accession>
<dbReference type="Proteomes" id="UP000199377">
    <property type="component" value="Unassembled WGS sequence"/>
</dbReference>
<keyword evidence="4" id="KW-1185">Reference proteome</keyword>
<dbReference type="OrthoDB" id="136948at2"/>
<evidence type="ECO:0000313" key="3">
    <source>
        <dbReference type="EMBL" id="SFI42532.1"/>
    </source>
</evidence>
<reference evidence="3 4" key="1">
    <citation type="submission" date="2016-10" db="EMBL/GenBank/DDBJ databases">
        <authorList>
            <person name="de Groot N.N."/>
        </authorList>
    </citation>
    <scope>NUCLEOTIDE SEQUENCE [LARGE SCALE GENOMIC DNA]</scope>
    <source>
        <strain evidence="3 4">CGMCC 1.11030</strain>
    </source>
</reference>
<evidence type="ECO:0000256" key="1">
    <source>
        <dbReference type="SAM" id="MobiDB-lite"/>
    </source>
</evidence>
<feature type="compositionally biased region" description="Basic and acidic residues" evidence="1">
    <location>
        <begin position="8"/>
        <end position="18"/>
    </location>
</feature>
<feature type="region of interest" description="Disordered" evidence="1">
    <location>
        <begin position="1"/>
        <end position="46"/>
    </location>
</feature>